<keyword evidence="2 4" id="KW-0862">Zinc</keyword>
<dbReference type="EMBL" id="AMGY01000002">
    <property type="protein sequence ID" value="EXJ90153.1"/>
    <property type="molecule type" value="Genomic_DNA"/>
</dbReference>
<comment type="similarity">
    <text evidence="4">Belongs to the zinc-containing alcohol dehydrogenase family.</text>
</comment>
<dbReference type="Proteomes" id="UP000019478">
    <property type="component" value="Unassembled WGS sequence"/>
</dbReference>
<dbReference type="SMART" id="SM00829">
    <property type="entry name" value="PKS_ER"/>
    <property type="match status" value="1"/>
</dbReference>
<dbReference type="InterPro" id="IPR002328">
    <property type="entry name" value="ADH_Zn_CS"/>
</dbReference>
<evidence type="ECO:0000256" key="4">
    <source>
        <dbReference type="RuleBase" id="RU361277"/>
    </source>
</evidence>
<evidence type="ECO:0000256" key="2">
    <source>
        <dbReference type="ARBA" id="ARBA00022833"/>
    </source>
</evidence>
<dbReference type="STRING" id="1182542.W9YC95"/>
<dbReference type="GeneID" id="19167350"/>
<comment type="cofactor">
    <cofactor evidence="4">
        <name>Zn(2+)</name>
        <dbReference type="ChEBI" id="CHEBI:29105"/>
    </cofactor>
</comment>
<dbReference type="InterPro" id="IPR050129">
    <property type="entry name" value="Zn_alcohol_dh"/>
</dbReference>
<proteinExistence type="inferred from homology"/>
<dbReference type="HOGENOM" id="CLU_026673_11_0_1"/>
<dbReference type="GO" id="GO:0008270">
    <property type="term" value="F:zinc ion binding"/>
    <property type="evidence" value="ECO:0007669"/>
    <property type="project" value="InterPro"/>
</dbReference>
<accession>W9YC95</accession>
<dbReference type="InterPro" id="IPR020843">
    <property type="entry name" value="ER"/>
</dbReference>
<name>W9YC95_9EURO</name>
<dbReference type="SUPFAM" id="SSF50129">
    <property type="entry name" value="GroES-like"/>
    <property type="match status" value="1"/>
</dbReference>
<dbReference type="eggNOG" id="KOG0022">
    <property type="taxonomic scope" value="Eukaryota"/>
</dbReference>
<dbReference type="Gene3D" id="3.90.180.10">
    <property type="entry name" value="Medium-chain alcohol dehydrogenases, catalytic domain"/>
    <property type="match status" value="1"/>
</dbReference>
<evidence type="ECO:0000313" key="6">
    <source>
        <dbReference type="EMBL" id="EXJ90153.1"/>
    </source>
</evidence>
<reference evidence="6 7" key="1">
    <citation type="submission" date="2013-03" db="EMBL/GenBank/DDBJ databases">
        <title>The Genome Sequence of Capronia epimyces CBS 606.96.</title>
        <authorList>
            <consortium name="The Broad Institute Genomics Platform"/>
            <person name="Cuomo C."/>
            <person name="de Hoog S."/>
            <person name="Gorbushina A."/>
            <person name="Walker B."/>
            <person name="Young S.K."/>
            <person name="Zeng Q."/>
            <person name="Gargeya S."/>
            <person name="Fitzgerald M."/>
            <person name="Haas B."/>
            <person name="Abouelleil A."/>
            <person name="Allen A.W."/>
            <person name="Alvarado L."/>
            <person name="Arachchi H.M."/>
            <person name="Berlin A.M."/>
            <person name="Chapman S.B."/>
            <person name="Gainer-Dewar J."/>
            <person name="Goldberg J."/>
            <person name="Griggs A."/>
            <person name="Gujja S."/>
            <person name="Hansen M."/>
            <person name="Howarth C."/>
            <person name="Imamovic A."/>
            <person name="Ireland A."/>
            <person name="Larimer J."/>
            <person name="McCowan C."/>
            <person name="Murphy C."/>
            <person name="Pearson M."/>
            <person name="Poon T.W."/>
            <person name="Priest M."/>
            <person name="Roberts A."/>
            <person name="Saif S."/>
            <person name="Shea T."/>
            <person name="Sisk P."/>
            <person name="Sykes S."/>
            <person name="Wortman J."/>
            <person name="Nusbaum C."/>
            <person name="Birren B."/>
        </authorList>
    </citation>
    <scope>NUCLEOTIDE SEQUENCE [LARGE SCALE GENOMIC DNA]</scope>
    <source>
        <strain evidence="6 7">CBS 606.96</strain>
    </source>
</reference>
<dbReference type="InterPro" id="IPR011032">
    <property type="entry name" value="GroES-like_sf"/>
</dbReference>
<dbReference type="RefSeq" id="XP_007731550.1">
    <property type="nucleotide sequence ID" value="XM_007733360.1"/>
</dbReference>
<keyword evidence="3" id="KW-0560">Oxidoreductase</keyword>
<dbReference type="GO" id="GO:0016491">
    <property type="term" value="F:oxidoreductase activity"/>
    <property type="evidence" value="ECO:0007669"/>
    <property type="project" value="UniProtKB-KW"/>
</dbReference>
<dbReference type="AlphaFoldDB" id="W9YC95"/>
<keyword evidence="1 4" id="KW-0479">Metal-binding</keyword>
<dbReference type="InterPro" id="IPR013149">
    <property type="entry name" value="ADH-like_C"/>
</dbReference>
<dbReference type="Pfam" id="PF08240">
    <property type="entry name" value="ADH_N"/>
    <property type="match status" value="1"/>
</dbReference>
<dbReference type="InterPro" id="IPR013154">
    <property type="entry name" value="ADH-like_N"/>
</dbReference>
<sequence length="374" mass="39362">MRRGKVAIFTKPGAAIQIVEEDSPAPQADQILVRTVMAGVCGSDAHRVRGDMAAPAQPICFGHEAVGVIEALGSEIQTDRMGVPLAVGDLLYWMPSTPCGSCWDCRIANPLRCQHLNWPVAAGGPNAAGFREYATLSKRCTFIRVPAGTAAESVIVFGCAMPTALRGFSRLGGSSDNDTNTNTTNSFNWNDIDVVIQGSGPVGLASTLLASLAGARTVTVIGDPASRLEVATRLGATKTLSVAHTTQQQRREEIQQLTRGCGAGVVVEAAGAAAAFPEGFDLLGANGRYLILGLYSGQAATTIDPVRINNLNLSIIGSLGIEIEAYYRTVEIAMHHGPRLGLADLVTHRFPLDKLDEALRLVAEGVPVKAVIVP</sequence>
<evidence type="ECO:0000256" key="3">
    <source>
        <dbReference type="ARBA" id="ARBA00023002"/>
    </source>
</evidence>
<dbReference type="InterPro" id="IPR036291">
    <property type="entry name" value="NAD(P)-bd_dom_sf"/>
</dbReference>
<dbReference type="Pfam" id="PF00107">
    <property type="entry name" value="ADH_zinc_N"/>
    <property type="match status" value="1"/>
</dbReference>
<dbReference type="SUPFAM" id="SSF51735">
    <property type="entry name" value="NAD(P)-binding Rossmann-fold domains"/>
    <property type="match status" value="1"/>
</dbReference>
<dbReference type="PANTHER" id="PTHR43401">
    <property type="entry name" value="L-THREONINE 3-DEHYDROGENASE"/>
    <property type="match status" value="1"/>
</dbReference>
<dbReference type="Gene3D" id="3.40.50.720">
    <property type="entry name" value="NAD(P)-binding Rossmann-like Domain"/>
    <property type="match status" value="1"/>
</dbReference>
<keyword evidence="7" id="KW-1185">Reference proteome</keyword>
<organism evidence="6 7">
    <name type="scientific">Capronia epimyces CBS 606.96</name>
    <dbReference type="NCBI Taxonomy" id="1182542"/>
    <lineage>
        <taxon>Eukaryota</taxon>
        <taxon>Fungi</taxon>
        <taxon>Dikarya</taxon>
        <taxon>Ascomycota</taxon>
        <taxon>Pezizomycotina</taxon>
        <taxon>Eurotiomycetes</taxon>
        <taxon>Chaetothyriomycetidae</taxon>
        <taxon>Chaetothyriales</taxon>
        <taxon>Herpotrichiellaceae</taxon>
        <taxon>Capronia</taxon>
    </lineage>
</organism>
<dbReference type="OrthoDB" id="256333at2759"/>
<evidence type="ECO:0000259" key="5">
    <source>
        <dbReference type="SMART" id="SM00829"/>
    </source>
</evidence>
<evidence type="ECO:0000256" key="1">
    <source>
        <dbReference type="ARBA" id="ARBA00022723"/>
    </source>
</evidence>
<evidence type="ECO:0000313" key="7">
    <source>
        <dbReference type="Proteomes" id="UP000019478"/>
    </source>
</evidence>
<protein>
    <recommendedName>
        <fullName evidence="5">Enoyl reductase (ER) domain-containing protein</fullName>
    </recommendedName>
</protein>
<dbReference type="PROSITE" id="PS00059">
    <property type="entry name" value="ADH_ZINC"/>
    <property type="match status" value="1"/>
</dbReference>
<gene>
    <name evidence="6" type="ORF">A1O3_03222</name>
</gene>
<feature type="domain" description="Enoyl reductase (ER)" evidence="5">
    <location>
        <begin position="13"/>
        <end position="372"/>
    </location>
</feature>
<comment type="caution">
    <text evidence="6">The sequence shown here is derived from an EMBL/GenBank/DDBJ whole genome shotgun (WGS) entry which is preliminary data.</text>
</comment>